<name>A0A382VHU2_9ZZZZ</name>
<sequence>MSKIFDNLFKAKSKVIFASGPMFLSTLECEISLSCQSAMFS</sequence>
<reference evidence="1" key="1">
    <citation type="submission" date="2018-05" db="EMBL/GenBank/DDBJ databases">
        <authorList>
            <person name="Lanie J.A."/>
            <person name="Ng W.-L."/>
            <person name="Kazmierczak K.M."/>
            <person name="Andrzejewski T.M."/>
            <person name="Davidsen T.M."/>
            <person name="Wayne K.J."/>
            <person name="Tettelin H."/>
            <person name="Glass J.I."/>
            <person name="Rusch D."/>
            <person name="Podicherti R."/>
            <person name="Tsui H.-C.T."/>
            <person name="Winkler M.E."/>
        </authorList>
    </citation>
    <scope>NUCLEOTIDE SEQUENCE</scope>
</reference>
<accession>A0A382VHU2</accession>
<protein>
    <submittedName>
        <fullName evidence="1">Uncharacterized protein</fullName>
    </submittedName>
</protein>
<evidence type="ECO:0000313" key="1">
    <source>
        <dbReference type="EMBL" id="SVD45595.1"/>
    </source>
</evidence>
<feature type="non-terminal residue" evidence="1">
    <location>
        <position position="41"/>
    </location>
</feature>
<dbReference type="EMBL" id="UINC01151789">
    <property type="protein sequence ID" value="SVD45595.1"/>
    <property type="molecule type" value="Genomic_DNA"/>
</dbReference>
<proteinExistence type="predicted"/>
<gene>
    <name evidence="1" type="ORF">METZ01_LOCUS398449</name>
</gene>
<organism evidence="1">
    <name type="scientific">marine metagenome</name>
    <dbReference type="NCBI Taxonomy" id="408172"/>
    <lineage>
        <taxon>unclassified sequences</taxon>
        <taxon>metagenomes</taxon>
        <taxon>ecological metagenomes</taxon>
    </lineage>
</organism>
<dbReference type="AlphaFoldDB" id="A0A382VHU2"/>